<proteinExistence type="predicted"/>
<dbReference type="PANTHER" id="PTHR32309:SF13">
    <property type="entry name" value="FERRIC ENTEROBACTIN TRANSPORT PROTEIN FEPE"/>
    <property type="match status" value="1"/>
</dbReference>
<keyword evidence="1" id="KW-0547">Nucleotide-binding</keyword>
<evidence type="ECO:0000313" key="5">
    <source>
        <dbReference type="EMBL" id="MEL4081440.1"/>
    </source>
</evidence>
<protein>
    <submittedName>
        <fullName evidence="5">Polysaccharide biosynthesis tyrosine autokinase</fullName>
        <ecNumber evidence="5">2.7.10.2</ecNumber>
    </submittedName>
</protein>
<evidence type="ECO:0000256" key="2">
    <source>
        <dbReference type="ARBA" id="ARBA00022840"/>
    </source>
</evidence>
<feature type="compositionally biased region" description="Basic residues" evidence="3">
    <location>
        <begin position="536"/>
        <end position="545"/>
    </location>
</feature>
<name>A0ABU9KLG2_9MICC</name>
<keyword evidence="2" id="KW-0067">ATP-binding</keyword>
<organism evidence="5 6">
    <name type="scientific">Arthrobacter nanjingensis</name>
    <dbReference type="NCBI Taxonomy" id="1387716"/>
    <lineage>
        <taxon>Bacteria</taxon>
        <taxon>Bacillati</taxon>
        <taxon>Actinomycetota</taxon>
        <taxon>Actinomycetes</taxon>
        <taxon>Micrococcales</taxon>
        <taxon>Micrococcaceae</taxon>
        <taxon>Arthrobacter</taxon>
    </lineage>
</organism>
<dbReference type="PANTHER" id="PTHR32309">
    <property type="entry name" value="TYROSINE-PROTEIN KINASE"/>
    <property type="match status" value="1"/>
</dbReference>
<gene>
    <name evidence="5" type="ORF">AAC385_11270</name>
</gene>
<feature type="region of interest" description="Disordered" evidence="3">
    <location>
        <begin position="479"/>
        <end position="502"/>
    </location>
</feature>
<dbReference type="GO" id="GO:0004715">
    <property type="term" value="F:non-membrane spanning protein tyrosine kinase activity"/>
    <property type="evidence" value="ECO:0007669"/>
    <property type="project" value="UniProtKB-EC"/>
</dbReference>
<feature type="transmembrane region" description="Helical" evidence="4">
    <location>
        <begin position="12"/>
        <end position="31"/>
    </location>
</feature>
<keyword evidence="5" id="KW-0808">Transferase</keyword>
<feature type="transmembrane region" description="Helical" evidence="4">
    <location>
        <begin position="189"/>
        <end position="208"/>
    </location>
</feature>
<accession>A0ABU9KLG2</accession>
<keyword evidence="6" id="KW-1185">Reference proteome</keyword>
<dbReference type="InterPro" id="IPR005702">
    <property type="entry name" value="Wzc-like_C"/>
</dbReference>
<dbReference type="NCBIfam" id="TIGR01007">
    <property type="entry name" value="eps_fam"/>
    <property type="match status" value="1"/>
</dbReference>
<evidence type="ECO:0000256" key="1">
    <source>
        <dbReference type="ARBA" id="ARBA00022741"/>
    </source>
</evidence>
<reference evidence="5 6" key="1">
    <citation type="submission" date="2024-04" db="EMBL/GenBank/DDBJ databases">
        <title>Arthrobacter nanjingensis.</title>
        <authorList>
            <person name="Park M."/>
        </authorList>
    </citation>
    <scope>NUCLEOTIDE SEQUENCE [LARGE SCALE GENOMIC DNA]</scope>
    <source>
        <strain evidence="5 6">A33</strain>
    </source>
</reference>
<dbReference type="Gene3D" id="3.40.50.300">
    <property type="entry name" value="P-loop containing nucleotide triphosphate hydrolases"/>
    <property type="match status" value="1"/>
</dbReference>
<evidence type="ECO:0000256" key="4">
    <source>
        <dbReference type="SAM" id="Phobius"/>
    </source>
</evidence>
<keyword evidence="4" id="KW-0472">Membrane</keyword>
<dbReference type="RefSeq" id="WP_305996789.1">
    <property type="nucleotide sequence ID" value="NZ_JBCAMI010000007.1"/>
</dbReference>
<evidence type="ECO:0000313" key="6">
    <source>
        <dbReference type="Proteomes" id="UP001388406"/>
    </source>
</evidence>
<dbReference type="InterPro" id="IPR050445">
    <property type="entry name" value="Bact_polysacc_biosynth/exp"/>
</dbReference>
<dbReference type="CDD" id="cd05387">
    <property type="entry name" value="BY-kinase"/>
    <property type="match status" value="1"/>
</dbReference>
<dbReference type="EC" id="2.7.10.2" evidence="5"/>
<sequence>MELTDALKVLRTHWVAVLILTVSGVLGAWGWTAVQPKVYSSDASGILSAGDTSDLGSAMTSDSYAKSRIKSYMYLAKSRVVAEDVAKKLKLQDSPEELIGRVTVVNPEDTPTMKVTATGSTPEQARDLAEAWVQGIGAQVTALESSTGAAQTTTLPDGQKQVTKKSVIDFRSMDSASLPSAPSSPNLKMALLMGLAVGMILGVAYAFVRNPFDRRIKSSSDLNNKTGVPVVATVPADKEMAAKRTILDYNASGSDASYRIAEALRKLRTNLQFMDVDQPPRVIVVTSPMPGEGKSTITANLAQTLAASGQRVVVIDADLRKPTQAEIFGLPGTVGLTDVLVGRARLEDVLQPWGETGNLFVLSSGEIPPNPSELLASKAMRTLLDRLQETAMILVDAPPLLPVTDAAILTARTDGALIVTRAGRSTYDALDAALDNLKRVSGRALGIVLNGAAVRGVNADRYAYSNYYGRKQRGAAPAAAETAQPASEVQAPAAVPVPSEAAAQEYHGEFPQAVFTETARSGSALDDRVRQAAKAQMRRGKRPVR</sequence>
<evidence type="ECO:0000256" key="3">
    <source>
        <dbReference type="SAM" id="MobiDB-lite"/>
    </source>
</evidence>
<dbReference type="EMBL" id="JBCAMI010000007">
    <property type="protein sequence ID" value="MEL4081440.1"/>
    <property type="molecule type" value="Genomic_DNA"/>
</dbReference>
<keyword evidence="4" id="KW-0812">Transmembrane</keyword>
<dbReference type="InterPro" id="IPR033756">
    <property type="entry name" value="YlxH/NBP35"/>
</dbReference>
<dbReference type="SUPFAM" id="SSF52540">
    <property type="entry name" value="P-loop containing nucleoside triphosphate hydrolases"/>
    <property type="match status" value="1"/>
</dbReference>
<dbReference type="Pfam" id="PF10609">
    <property type="entry name" value="ParA"/>
    <property type="match status" value="1"/>
</dbReference>
<feature type="region of interest" description="Disordered" evidence="3">
    <location>
        <begin position="519"/>
        <end position="545"/>
    </location>
</feature>
<comment type="caution">
    <text evidence="5">The sequence shown here is derived from an EMBL/GenBank/DDBJ whole genome shotgun (WGS) entry which is preliminary data.</text>
</comment>
<dbReference type="Proteomes" id="UP001388406">
    <property type="component" value="Unassembled WGS sequence"/>
</dbReference>
<dbReference type="InterPro" id="IPR027417">
    <property type="entry name" value="P-loop_NTPase"/>
</dbReference>
<keyword evidence="4" id="KW-1133">Transmembrane helix</keyword>